<name>A0A9Q7SGI3_9MYCO</name>
<dbReference type="Gene3D" id="1.10.260.40">
    <property type="entry name" value="lambda repressor-like DNA-binding domains"/>
    <property type="match status" value="1"/>
</dbReference>
<dbReference type="EMBL" id="FSFA01000005">
    <property type="protein sequence ID" value="SHX82820.1"/>
    <property type="molecule type" value="Genomic_DNA"/>
</dbReference>
<dbReference type="AlphaFoldDB" id="A0A9Q7SGI3"/>
<protein>
    <submittedName>
        <fullName evidence="2">Anaerobic benzoate catabolism transcriptional regulator</fullName>
    </submittedName>
</protein>
<dbReference type="InterPro" id="IPR001387">
    <property type="entry name" value="Cro/C1-type_HTH"/>
</dbReference>
<dbReference type="PROSITE" id="PS50943">
    <property type="entry name" value="HTH_CROC1"/>
    <property type="match status" value="1"/>
</dbReference>
<comment type="caution">
    <text evidence="2">The sequence shown here is derived from an EMBL/GenBank/DDBJ whole genome shotgun (WGS) entry which is preliminary data.</text>
</comment>
<dbReference type="CDD" id="cd00093">
    <property type="entry name" value="HTH_XRE"/>
    <property type="match status" value="1"/>
</dbReference>
<evidence type="ECO:0000259" key="1">
    <source>
        <dbReference type="PROSITE" id="PS50943"/>
    </source>
</evidence>
<dbReference type="GO" id="GO:0003677">
    <property type="term" value="F:DNA binding"/>
    <property type="evidence" value="ECO:0007669"/>
    <property type="project" value="InterPro"/>
</dbReference>
<dbReference type="Pfam" id="PF13560">
    <property type="entry name" value="HTH_31"/>
    <property type="match status" value="1"/>
</dbReference>
<dbReference type="SMART" id="SM00530">
    <property type="entry name" value="HTH_XRE"/>
    <property type="match status" value="1"/>
</dbReference>
<evidence type="ECO:0000313" key="3">
    <source>
        <dbReference type="Proteomes" id="UP000185183"/>
    </source>
</evidence>
<dbReference type="InterPro" id="IPR010982">
    <property type="entry name" value="Lambda_DNA-bd_dom_sf"/>
</dbReference>
<accession>A0A9Q7SGI3</accession>
<gene>
    <name evidence="2" type="ORF">SAMEA2275694_03974</name>
</gene>
<dbReference type="Proteomes" id="UP000185183">
    <property type="component" value="Unassembled WGS sequence"/>
</dbReference>
<evidence type="ECO:0000313" key="2">
    <source>
        <dbReference type="EMBL" id="SHX82820.1"/>
    </source>
</evidence>
<feature type="domain" description="HTH cro/C1-type" evidence="1">
    <location>
        <begin position="27"/>
        <end position="81"/>
    </location>
</feature>
<reference evidence="2 3" key="1">
    <citation type="submission" date="2016-11" db="EMBL/GenBank/DDBJ databases">
        <authorList>
            <consortium name="Pathogen Informatics"/>
        </authorList>
    </citation>
    <scope>NUCLEOTIDE SEQUENCE [LARGE SCALE GENOMIC DNA]</scope>
    <source>
        <strain evidence="2 3">968</strain>
    </source>
</reference>
<dbReference type="SUPFAM" id="SSF47413">
    <property type="entry name" value="lambda repressor-like DNA-binding domains"/>
    <property type="match status" value="1"/>
</dbReference>
<organism evidence="2 3">
    <name type="scientific">Mycobacteroides abscessus subsp. bolletii</name>
    <dbReference type="NCBI Taxonomy" id="319705"/>
    <lineage>
        <taxon>Bacteria</taxon>
        <taxon>Bacillati</taxon>
        <taxon>Actinomycetota</taxon>
        <taxon>Actinomycetes</taxon>
        <taxon>Mycobacteriales</taxon>
        <taxon>Mycobacteriaceae</taxon>
        <taxon>Mycobacteroides</taxon>
        <taxon>Mycobacteroides abscessus</taxon>
    </lineage>
</organism>
<proteinExistence type="predicted"/>
<sequence length="189" mass="20613">MYCLFWMIGYRLVGMADPQDRALGAAIRRRREALGLQQRQIAAQAGLASVVYGRIELGNRPVRATELRDIAQALGTDMESLVREVTPVTPEELVQRVVMQRDAAASALRDYGSAFTEAAAAVIKDEAFVGDDRDNLCTASDLAEYLWDTQDHYTPLHAPAEVAPVLQQVLARVPTSLVTLSPVSGDDDG</sequence>